<accession>A0A9D1I1C2</accession>
<keyword evidence="4 7" id="KW-0812">Transmembrane</keyword>
<dbReference type="PANTHER" id="PTHR43163">
    <property type="entry name" value="DIPEPTIDE TRANSPORT SYSTEM PERMEASE PROTEIN DPPB-RELATED"/>
    <property type="match status" value="1"/>
</dbReference>
<dbReference type="InterPro" id="IPR000515">
    <property type="entry name" value="MetI-like"/>
</dbReference>
<feature type="transmembrane region" description="Helical" evidence="7">
    <location>
        <begin position="290"/>
        <end position="316"/>
    </location>
</feature>
<protein>
    <submittedName>
        <fullName evidence="9">ABC transporter permease</fullName>
    </submittedName>
</protein>
<dbReference type="Proteomes" id="UP000824090">
    <property type="component" value="Unassembled WGS sequence"/>
</dbReference>
<sequence>MNRVKYICFTAARMLTLLIGVCVISFILVSASPVDPLESYIGPESTMSEEARAEVEEYWGLNDPPVERFIKWADNTLHGDLGRSITYDMPVSQVIFSRFWYSLALILTAWILSGVLGFAAGILAALRRGSIIDRGIKAVCLVFQSAPVFWFGLLMLTVFSSILGWFPMGQAAPVDKLAEDVTLWDRIYHLILPAVTLSILGISKITLYTRQKATEIMNSDYILFARARGESERQVVMRHCLRNISIPAVTVQFASFSELFGGIALAETVFSYPGLGSAITDAAMNADAPLLMGIAMFSAVFVFVGNLTANILYAVIDPRLKEGGYRA</sequence>
<feature type="domain" description="ABC transmembrane type-1" evidence="8">
    <location>
        <begin position="99"/>
        <end position="313"/>
    </location>
</feature>
<feature type="transmembrane region" description="Helical" evidence="7">
    <location>
        <begin position="186"/>
        <end position="207"/>
    </location>
</feature>
<dbReference type="GO" id="GO:0005886">
    <property type="term" value="C:plasma membrane"/>
    <property type="evidence" value="ECO:0007669"/>
    <property type="project" value="UniProtKB-SubCell"/>
</dbReference>
<keyword evidence="5 7" id="KW-1133">Transmembrane helix</keyword>
<dbReference type="CDD" id="cd06261">
    <property type="entry name" value="TM_PBP2"/>
    <property type="match status" value="1"/>
</dbReference>
<comment type="subcellular location">
    <subcellularLocation>
        <location evidence="1 7">Cell membrane</location>
        <topology evidence="1 7">Multi-pass membrane protein</topology>
    </subcellularLocation>
</comment>
<dbReference type="SUPFAM" id="SSF161098">
    <property type="entry name" value="MetI-like"/>
    <property type="match status" value="1"/>
</dbReference>
<name>A0A9D1I1C2_9FIRM</name>
<keyword evidence="2 7" id="KW-0813">Transport</keyword>
<gene>
    <name evidence="9" type="ORF">IAC50_02795</name>
</gene>
<evidence type="ECO:0000256" key="3">
    <source>
        <dbReference type="ARBA" id="ARBA00022475"/>
    </source>
</evidence>
<feature type="transmembrane region" description="Helical" evidence="7">
    <location>
        <begin position="99"/>
        <end position="126"/>
    </location>
</feature>
<dbReference type="EMBL" id="DVMP01000057">
    <property type="protein sequence ID" value="HIU25413.1"/>
    <property type="molecule type" value="Genomic_DNA"/>
</dbReference>
<evidence type="ECO:0000256" key="1">
    <source>
        <dbReference type="ARBA" id="ARBA00004651"/>
    </source>
</evidence>
<dbReference type="Pfam" id="PF00528">
    <property type="entry name" value="BPD_transp_1"/>
    <property type="match status" value="1"/>
</dbReference>
<feature type="transmembrane region" description="Helical" evidence="7">
    <location>
        <begin position="138"/>
        <end position="166"/>
    </location>
</feature>
<dbReference type="PANTHER" id="PTHR43163:SF6">
    <property type="entry name" value="DIPEPTIDE TRANSPORT SYSTEM PERMEASE PROTEIN DPPB-RELATED"/>
    <property type="match status" value="1"/>
</dbReference>
<reference evidence="9" key="1">
    <citation type="submission" date="2020-10" db="EMBL/GenBank/DDBJ databases">
        <authorList>
            <person name="Gilroy R."/>
        </authorList>
    </citation>
    <scope>NUCLEOTIDE SEQUENCE</scope>
    <source>
        <strain evidence="9">ChiHcec3-6078</strain>
    </source>
</reference>
<proteinExistence type="inferred from homology"/>
<evidence type="ECO:0000259" key="8">
    <source>
        <dbReference type="PROSITE" id="PS50928"/>
    </source>
</evidence>
<reference evidence="9" key="2">
    <citation type="journal article" date="2021" name="PeerJ">
        <title>Extensive microbial diversity within the chicken gut microbiome revealed by metagenomics and culture.</title>
        <authorList>
            <person name="Gilroy R."/>
            <person name="Ravi A."/>
            <person name="Getino M."/>
            <person name="Pursley I."/>
            <person name="Horton D.L."/>
            <person name="Alikhan N.F."/>
            <person name="Baker D."/>
            <person name="Gharbi K."/>
            <person name="Hall N."/>
            <person name="Watson M."/>
            <person name="Adriaenssens E.M."/>
            <person name="Foster-Nyarko E."/>
            <person name="Jarju S."/>
            <person name="Secka A."/>
            <person name="Antonio M."/>
            <person name="Oren A."/>
            <person name="Chaudhuri R.R."/>
            <person name="La Ragione R."/>
            <person name="Hildebrand F."/>
            <person name="Pallen M.J."/>
        </authorList>
    </citation>
    <scope>NUCLEOTIDE SEQUENCE</scope>
    <source>
        <strain evidence="9">ChiHcec3-6078</strain>
    </source>
</reference>
<evidence type="ECO:0000256" key="6">
    <source>
        <dbReference type="ARBA" id="ARBA00023136"/>
    </source>
</evidence>
<evidence type="ECO:0000256" key="4">
    <source>
        <dbReference type="ARBA" id="ARBA00022692"/>
    </source>
</evidence>
<organism evidence="9 10">
    <name type="scientific">Candidatus Allocopromorpha excrementigallinarum</name>
    <dbReference type="NCBI Taxonomy" id="2840742"/>
    <lineage>
        <taxon>Bacteria</taxon>
        <taxon>Bacillati</taxon>
        <taxon>Bacillota</taxon>
        <taxon>Clostridia</taxon>
        <taxon>Eubacteriales</taxon>
        <taxon>Eubacteriaceae</taxon>
        <taxon>Eubacteriaceae incertae sedis</taxon>
        <taxon>Candidatus Allocopromorpha</taxon>
    </lineage>
</organism>
<dbReference type="Gene3D" id="1.10.3720.10">
    <property type="entry name" value="MetI-like"/>
    <property type="match status" value="1"/>
</dbReference>
<dbReference type="AlphaFoldDB" id="A0A9D1I1C2"/>
<dbReference type="GO" id="GO:0071916">
    <property type="term" value="F:dipeptide transmembrane transporter activity"/>
    <property type="evidence" value="ECO:0007669"/>
    <property type="project" value="TreeGrafter"/>
</dbReference>
<keyword evidence="3" id="KW-1003">Cell membrane</keyword>
<keyword evidence="6 7" id="KW-0472">Membrane</keyword>
<evidence type="ECO:0000313" key="10">
    <source>
        <dbReference type="Proteomes" id="UP000824090"/>
    </source>
</evidence>
<evidence type="ECO:0000313" key="9">
    <source>
        <dbReference type="EMBL" id="HIU25413.1"/>
    </source>
</evidence>
<comment type="caution">
    <text evidence="9">The sequence shown here is derived from an EMBL/GenBank/DDBJ whole genome shotgun (WGS) entry which is preliminary data.</text>
</comment>
<evidence type="ECO:0000256" key="5">
    <source>
        <dbReference type="ARBA" id="ARBA00022989"/>
    </source>
</evidence>
<evidence type="ECO:0000256" key="7">
    <source>
        <dbReference type="RuleBase" id="RU363032"/>
    </source>
</evidence>
<dbReference type="InterPro" id="IPR035906">
    <property type="entry name" value="MetI-like_sf"/>
</dbReference>
<comment type="similarity">
    <text evidence="7">Belongs to the binding-protein-dependent transport system permease family.</text>
</comment>
<feature type="transmembrane region" description="Helical" evidence="7">
    <location>
        <begin position="246"/>
        <end position="270"/>
    </location>
</feature>
<dbReference type="PROSITE" id="PS50928">
    <property type="entry name" value="ABC_TM1"/>
    <property type="match status" value="1"/>
</dbReference>
<evidence type="ECO:0000256" key="2">
    <source>
        <dbReference type="ARBA" id="ARBA00022448"/>
    </source>
</evidence>